<gene>
    <name evidence="1" type="ORF">PACLA_8A067621</name>
</gene>
<dbReference type="EMBL" id="CACRXK020018132">
    <property type="protein sequence ID" value="CAB4032106.1"/>
    <property type="molecule type" value="Genomic_DNA"/>
</dbReference>
<dbReference type="Pfam" id="PF00078">
    <property type="entry name" value="RVT_1"/>
    <property type="match status" value="1"/>
</dbReference>
<dbReference type="PANTHER" id="PTHR33332">
    <property type="entry name" value="REVERSE TRANSCRIPTASE DOMAIN-CONTAINING PROTEIN"/>
    <property type="match status" value="1"/>
</dbReference>
<keyword evidence="2" id="KW-1185">Reference proteome</keyword>
<dbReference type="InterPro" id="IPR043502">
    <property type="entry name" value="DNA/RNA_pol_sf"/>
</dbReference>
<dbReference type="InterPro" id="IPR000477">
    <property type="entry name" value="RT_dom"/>
</dbReference>
<dbReference type="AlphaFoldDB" id="A0A6S7JI73"/>
<protein>
    <submittedName>
        <fullName evidence="1">Uncharacterized protein</fullName>
    </submittedName>
</protein>
<dbReference type="PROSITE" id="PS50878">
    <property type="entry name" value="RT_POL"/>
    <property type="match status" value="1"/>
</dbReference>
<evidence type="ECO:0000313" key="2">
    <source>
        <dbReference type="Proteomes" id="UP001152795"/>
    </source>
</evidence>
<dbReference type="Proteomes" id="UP001152795">
    <property type="component" value="Unassembled WGS sequence"/>
</dbReference>
<organism evidence="1 2">
    <name type="scientific">Paramuricea clavata</name>
    <name type="common">Red gorgonian</name>
    <name type="synonym">Violescent sea-whip</name>
    <dbReference type="NCBI Taxonomy" id="317549"/>
    <lineage>
        <taxon>Eukaryota</taxon>
        <taxon>Metazoa</taxon>
        <taxon>Cnidaria</taxon>
        <taxon>Anthozoa</taxon>
        <taxon>Octocorallia</taxon>
        <taxon>Malacalcyonacea</taxon>
        <taxon>Plexauridae</taxon>
        <taxon>Paramuricea</taxon>
    </lineage>
</organism>
<evidence type="ECO:0000313" key="1">
    <source>
        <dbReference type="EMBL" id="CAB4032106.1"/>
    </source>
</evidence>
<reference evidence="1" key="1">
    <citation type="submission" date="2020-04" db="EMBL/GenBank/DDBJ databases">
        <authorList>
            <person name="Alioto T."/>
            <person name="Alioto T."/>
            <person name="Gomez Garrido J."/>
        </authorList>
    </citation>
    <scope>NUCLEOTIDE SEQUENCE</scope>
    <source>
        <strain evidence="1">A484AB</strain>
    </source>
</reference>
<dbReference type="SUPFAM" id="SSF56672">
    <property type="entry name" value="DNA/RNA polymerases"/>
    <property type="match status" value="1"/>
</dbReference>
<proteinExistence type="predicted"/>
<comment type="caution">
    <text evidence="1">The sequence shown here is derived from an EMBL/GenBank/DDBJ whole genome shotgun (WGS) entry which is preliminary data.</text>
</comment>
<dbReference type="OrthoDB" id="7701049at2759"/>
<accession>A0A6S7JI73</accession>
<dbReference type="CDD" id="cd01650">
    <property type="entry name" value="RT_nLTR_like"/>
    <property type="match status" value="1"/>
</dbReference>
<sequence>MDICSLMTNNGTDSSIDDDWSIWKNGVLTAVHEFIPTKQVNPKRSPPWITPTILHQIREKVITRKRYLSRGTDYLKEKFSRLRAQVKKAIKESRESFFQSLGSTLKINPKRFWSIFKIKSCSGSVPNSVSRICTNNPESRSQASTPHNIASMFNEYFHSVYTSVLEQPSSTQPSSSSSISSISSIDLTQEEVCHALQNLDPSKAHGPDGLPSRILKECAHQLAPSLHYLFTKSLKISQVPAEWKLANIIPIHKKGNKDHVENYRPISLLSIVSKTLERCVLNHISHHIQSNIHSAQFGFVSGRSCATQLLSILNTIGKNLDKGLQTDVVFMDIAKAFDTVDHSNLLRKLGEFGFSGSVLLWFQNYLSGRFQRVTVHGATSQSLPITSGVPQGSLLSPFLFSIYINDLPNHLSSSTGVGLFADDTKLYKAVQNPSDALVLQEDIRSLQSWSEENRLRFNNSKCKVLSITRKSSPLITSYSLDGQQLALSNTEIDLGVVMNSNLTWINQVNRVRSKANKMLGFIRRTTMEMHDIGARKYLYLQLVRNNFAYASQVWSPQSIKLIENIEKVQRRATKYILNLGFITNVPYTTRLLQLDLLL</sequence>
<name>A0A6S7JI73_PARCT</name>